<evidence type="ECO:0000313" key="2">
    <source>
        <dbReference type="Proteomes" id="UP000664795"/>
    </source>
</evidence>
<dbReference type="EMBL" id="JAFMYU010000034">
    <property type="protein sequence ID" value="MBO0934594.1"/>
    <property type="molecule type" value="Genomic_DNA"/>
</dbReference>
<dbReference type="RefSeq" id="WP_207338560.1">
    <property type="nucleotide sequence ID" value="NZ_JAFMYU010000034.1"/>
</dbReference>
<reference evidence="1 2" key="1">
    <citation type="submission" date="2021-03" db="EMBL/GenBank/DDBJ databases">
        <title>Fibrella sp. HMF5036 genome sequencing and assembly.</title>
        <authorList>
            <person name="Kang H."/>
            <person name="Kim H."/>
            <person name="Bae S."/>
            <person name="Joh K."/>
        </authorList>
    </citation>
    <scope>NUCLEOTIDE SEQUENCE [LARGE SCALE GENOMIC DNA]</scope>
    <source>
        <strain evidence="1 2">HMF5036</strain>
    </source>
</reference>
<evidence type="ECO:0000313" key="1">
    <source>
        <dbReference type="EMBL" id="MBO0934594.1"/>
    </source>
</evidence>
<comment type="caution">
    <text evidence="1">The sequence shown here is derived from an EMBL/GenBank/DDBJ whole genome shotgun (WGS) entry which is preliminary data.</text>
</comment>
<dbReference type="SUPFAM" id="SSF117070">
    <property type="entry name" value="LEA14-like"/>
    <property type="match status" value="1"/>
</dbReference>
<dbReference type="AlphaFoldDB" id="A0A939G997"/>
<proteinExistence type="predicted"/>
<organism evidence="1 2">
    <name type="scientific">Fibrella aquatilis</name>
    <dbReference type="NCBI Taxonomy" id="2817059"/>
    <lineage>
        <taxon>Bacteria</taxon>
        <taxon>Pseudomonadati</taxon>
        <taxon>Bacteroidota</taxon>
        <taxon>Cytophagia</taxon>
        <taxon>Cytophagales</taxon>
        <taxon>Spirosomataceae</taxon>
        <taxon>Fibrella</taxon>
    </lineage>
</organism>
<name>A0A939G997_9BACT</name>
<sequence>MSSAVLVLLLVFGWLVGNKARAANNLMIDWDLPQQVRIDNFRLVFIQPIVLTNLTATPLTIRGADMQFQTENGTPIGTAFFAGLFKVPPNGSVTLPVQVNCSIARLLTAFPEFRQQIKAKQLRVRYGGVVRAEGFTIPVSQTLYNYQLPDLSF</sequence>
<dbReference type="Gene3D" id="2.60.40.1820">
    <property type="match status" value="1"/>
</dbReference>
<protein>
    <submittedName>
        <fullName evidence="1">Uncharacterized protein</fullName>
    </submittedName>
</protein>
<gene>
    <name evidence="1" type="ORF">J2I48_26525</name>
</gene>
<dbReference type="Proteomes" id="UP000664795">
    <property type="component" value="Unassembled WGS sequence"/>
</dbReference>
<keyword evidence="2" id="KW-1185">Reference proteome</keyword>
<accession>A0A939G997</accession>